<dbReference type="EMBL" id="CBTJ020000043">
    <property type="protein sequence ID" value="CDI02957.1"/>
    <property type="molecule type" value="Genomic_DNA"/>
</dbReference>
<evidence type="ECO:0000313" key="1">
    <source>
        <dbReference type="EMBL" id="CDI02957.1"/>
    </source>
</evidence>
<dbReference type="Proteomes" id="UP000035760">
    <property type="component" value="Unassembled WGS sequence"/>
</dbReference>
<dbReference type="STRING" id="1400863.BN873_360051"/>
<keyword evidence="2" id="KW-1185">Reference proteome</keyword>
<accession>W6M5D2</accession>
<evidence type="ECO:0000313" key="2">
    <source>
        <dbReference type="Proteomes" id="UP000035760"/>
    </source>
</evidence>
<protein>
    <submittedName>
        <fullName evidence="1">Uncharacterized protein</fullName>
    </submittedName>
</protein>
<reference evidence="1" key="2">
    <citation type="submission" date="2014-03" db="EMBL/GenBank/DDBJ databases">
        <title>Candidatus Competibacter-lineage genomes retrieved from metagenomes reveal functional metabolic diversity.</title>
        <authorList>
            <person name="McIlroy S.J."/>
            <person name="Albertsen M."/>
            <person name="Andresen E.K."/>
            <person name="Saunders A.M."/>
            <person name="Kristiansen R."/>
            <person name="Stokholm-Bjerregaard M."/>
            <person name="Nielsen K.L."/>
            <person name="Nielsen P.H."/>
        </authorList>
    </citation>
    <scope>NUCLEOTIDE SEQUENCE</scope>
    <source>
        <strain evidence="1">Run_A_D11</strain>
    </source>
</reference>
<gene>
    <name evidence="1" type="ORF">BN873_360051</name>
</gene>
<name>W6M5D2_9GAMM</name>
<dbReference type="AlphaFoldDB" id="W6M5D2"/>
<reference evidence="1" key="1">
    <citation type="submission" date="2013-07" db="EMBL/GenBank/DDBJ databases">
        <authorList>
            <person name="McIlroy S."/>
        </authorList>
    </citation>
    <scope>NUCLEOTIDE SEQUENCE [LARGE SCALE GENOMIC DNA]</scope>
    <source>
        <strain evidence="1">Run_A_D11</strain>
    </source>
</reference>
<proteinExistence type="predicted"/>
<sequence length="21" mass="2498">MRHELLAVERIGWVLVLHLRG</sequence>
<organism evidence="1 2">
    <name type="scientific">Candidatus Competibacter denitrificans Run_A_D11</name>
    <dbReference type="NCBI Taxonomy" id="1400863"/>
    <lineage>
        <taxon>Bacteria</taxon>
        <taxon>Pseudomonadati</taxon>
        <taxon>Pseudomonadota</taxon>
        <taxon>Gammaproteobacteria</taxon>
        <taxon>Candidatus Competibacteraceae</taxon>
        <taxon>Candidatus Competibacter</taxon>
    </lineage>
</organism>
<comment type="caution">
    <text evidence="1">The sequence shown here is derived from an EMBL/GenBank/DDBJ whole genome shotgun (WGS) entry which is preliminary data.</text>
</comment>